<keyword evidence="1" id="KW-0175">Coiled coil</keyword>
<reference evidence="2" key="1">
    <citation type="submission" date="2018-05" db="EMBL/GenBank/DDBJ databases">
        <authorList>
            <person name="Lanie J.A."/>
            <person name="Ng W.-L."/>
            <person name="Kazmierczak K.M."/>
            <person name="Andrzejewski T.M."/>
            <person name="Davidsen T.M."/>
            <person name="Wayne K.J."/>
            <person name="Tettelin H."/>
            <person name="Glass J.I."/>
            <person name="Rusch D."/>
            <person name="Podicherti R."/>
            <person name="Tsui H.-C.T."/>
            <person name="Winkler M.E."/>
        </authorList>
    </citation>
    <scope>NUCLEOTIDE SEQUENCE</scope>
</reference>
<name>A0A383B0F7_9ZZZZ</name>
<feature type="non-terminal residue" evidence="2">
    <location>
        <position position="114"/>
    </location>
</feature>
<accession>A0A383B0F7</accession>
<gene>
    <name evidence="2" type="ORF">METZ01_LOCUS466520</name>
</gene>
<evidence type="ECO:0000256" key="1">
    <source>
        <dbReference type="SAM" id="Coils"/>
    </source>
</evidence>
<evidence type="ECO:0000313" key="2">
    <source>
        <dbReference type="EMBL" id="SVE13666.1"/>
    </source>
</evidence>
<dbReference type="EMBL" id="UINC01196596">
    <property type="protein sequence ID" value="SVE13666.1"/>
    <property type="molecule type" value="Genomic_DNA"/>
</dbReference>
<organism evidence="2">
    <name type="scientific">marine metagenome</name>
    <dbReference type="NCBI Taxonomy" id="408172"/>
    <lineage>
        <taxon>unclassified sequences</taxon>
        <taxon>metagenomes</taxon>
        <taxon>ecological metagenomes</taxon>
    </lineage>
</organism>
<dbReference type="AlphaFoldDB" id="A0A383B0F7"/>
<proteinExistence type="predicted"/>
<sequence>MFAWGLAALAGGAFGFVPGIVREKENRRDERNGAIIALKGKMAEDENASNIAIAAVLRETTGHREVKDEAEAALKESEEKLEFLQAEEEKVGKEIEETEKEGIDLGQVRLDVQA</sequence>
<feature type="coiled-coil region" evidence="1">
    <location>
        <begin position="67"/>
        <end position="101"/>
    </location>
</feature>
<protein>
    <submittedName>
        <fullName evidence="2">Uncharacterized protein</fullName>
    </submittedName>
</protein>